<evidence type="ECO:0000256" key="1">
    <source>
        <dbReference type="SAM" id="MobiDB-lite"/>
    </source>
</evidence>
<evidence type="ECO:0008006" key="4">
    <source>
        <dbReference type="Google" id="ProtNLM"/>
    </source>
</evidence>
<reference evidence="2 3" key="1">
    <citation type="submission" date="2019-02" db="EMBL/GenBank/DDBJ databases">
        <title>Emended description of the genus Rhodopseudomonas and description of Rhodopseudomonas albus sp. nov., a non-phototrophic, heavy-metal-tolerant bacterium isolated from garden soil.</title>
        <authorList>
            <person name="Bao Z."/>
            <person name="Cao W.W."/>
            <person name="Sato Y."/>
            <person name="Nishizawa T."/>
            <person name="Zhao J."/>
            <person name="Guo Y."/>
            <person name="Ohta H."/>
        </authorList>
    </citation>
    <scope>NUCLEOTIDE SEQUENCE [LARGE SCALE GENOMIC DNA]</scope>
    <source>
        <strain evidence="2 3">SK50-23</strain>
    </source>
</reference>
<organism evidence="2 3">
    <name type="scientific">Tardiphaga alba</name>
    <dbReference type="NCBI Taxonomy" id="340268"/>
    <lineage>
        <taxon>Bacteria</taxon>
        <taxon>Pseudomonadati</taxon>
        <taxon>Pseudomonadota</taxon>
        <taxon>Alphaproteobacteria</taxon>
        <taxon>Hyphomicrobiales</taxon>
        <taxon>Nitrobacteraceae</taxon>
        <taxon>Tardiphaga</taxon>
    </lineage>
</organism>
<proteinExistence type="predicted"/>
<evidence type="ECO:0000313" key="2">
    <source>
        <dbReference type="EMBL" id="QUS38266.1"/>
    </source>
</evidence>
<sequence>MSADDNKSTKAERDAAEKAVLDNMARLKALRLAREASMPQAAPKKKVAAKSGRSATGKTSSGKSSASKPAEKSVALAAWLAEQRKGGFRT</sequence>
<accession>A0ABX8A3Q6</accession>
<dbReference type="Proteomes" id="UP000682843">
    <property type="component" value="Chromosome"/>
</dbReference>
<keyword evidence="3" id="KW-1185">Reference proteome</keyword>
<dbReference type="RefSeq" id="WP_211911802.1">
    <property type="nucleotide sequence ID" value="NZ_CP036498.1"/>
</dbReference>
<name>A0ABX8A3Q6_9BRAD</name>
<gene>
    <name evidence="2" type="ORF">RPMA_04980</name>
</gene>
<evidence type="ECO:0000313" key="3">
    <source>
        <dbReference type="Proteomes" id="UP000682843"/>
    </source>
</evidence>
<feature type="compositionally biased region" description="Low complexity" evidence="1">
    <location>
        <begin position="49"/>
        <end position="68"/>
    </location>
</feature>
<dbReference type="EMBL" id="CP036498">
    <property type="protein sequence ID" value="QUS38266.1"/>
    <property type="molecule type" value="Genomic_DNA"/>
</dbReference>
<protein>
    <recommendedName>
        <fullName evidence="4">Transcriptional regulator</fullName>
    </recommendedName>
</protein>
<feature type="region of interest" description="Disordered" evidence="1">
    <location>
        <begin position="32"/>
        <end position="72"/>
    </location>
</feature>